<sequence length="107" mass="11990">MIAPSPEHPLHTSHIVQLLCSQPAMMWSGCIMVCCSATRGAPAGKGYDRMEIQGWVFCQRSWRAIARCVLIKIWLEWKLGLQRRKINCHSLLAIPPALTLISQHLGA</sequence>
<gene>
    <name evidence="1" type="ORF">EGYM00392_LOCUS32411</name>
</gene>
<organism evidence="1">
    <name type="scientific">Eutreptiella gymnastica</name>
    <dbReference type="NCBI Taxonomy" id="73025"/>
    <lineage>
        <taxon>Eukaryota</taxon>
        <taxon>Discoba</taxon>
        <taxon>Euglenozoa</taxon>
        <taxon>Euglenida</taxon>
        <taxon>Spirocuta</taxon>
        <taxon>Euglenophyceae</taxon>
        <taxon>Eutreptiales</taxon>
        <taxon>Eutreptiaceae</taxon>
        <taxon>Eutreptiella</taxon>
    </lineage>
</organism>
<accession>A0A7S1ISF7</accession>
<proteinExistence type="predicted"/>
<evidence type="ECO:0000313" key="1">
    <source>
        <dbReference type="EMBL" id="CAD9021292.1"/>
    </source>
</evidence>
<reference evidence="1" key="1">
    <citation type="submission" date="2021-01" db="EMBL/GenBank/DDBJ databases">
        <authorList>
            <person name="Corre E."/>
            <person name="Pelletier E."/>
            <person name="Niang G."/>
            <person name="Scheremetjew M."/>
            <person name="Finn R."/>
            <person name="Kale V."/>
            <person name="Holt S."/>
            <person name="Cochrane G."/>
            <person name="Meng A."/>
            <person name="Brown T."/>
            <person name="Cohen L."/>
        </authorList>
    </citation>
    <scope>NUCLEOTIDE SEQUENCE</scope>
    <source>
        <strain evidence="1">NIES-381</strain>
    </source>
</reference>
<name>A0A7S1ISF7_9EUGL</name>
<protein>
    <submittedName>
        <fullName evidence="1">Uncharacterized protein</fullName>
    </submittedName>
</protein>
<dbReference type="AlphaFoldDB" id="A0A7S1ISF7"/>
<dbReference type="EMBL" id="HBGA01086649">
    <property type="protein sequence ID" value="CAD9021292.1"/>
    <property type="molecule type" value="Transcribed_RNA"/>
</dbReference>